<evidence type="ECO:0000256" key="4">
    <source>
        <dbReference type="ARBA" id="ARBA00022821"/>
    </source>
</evidence>
<gene>
    <name evidence="8" type="primary">MLO</name>
    <name evidence="11" type="ORF">ACJRO7_000312</name>
</gene>
<comment type="domain">
    <text evidence="8">The C-terminus contains a calmodulin-binding domain, which binds calmodulin in a calcium-dependent fashion.</text>
</comment>
<feature type="transmembrane region" description="Helical" evidence="10">
    <location>
        <begin position="411"/>
        <end position="431"/>
    </location>
</feature>
<feature type="compositionally biased region" description="Basic and acidic residues" evidence="9">
    <location>
        <begin position="488"/>
        <end position="499"/>
    </location>
</feature>
<dbReference type="AlphaFoldDB" id="A0ABD3LNE2"/>
<proteinExistence type="inferred from homology"/>
<reference evidence="11 12" key="1">
    <citation type="submission" date="2024-11" db="EMBL/GenBank/DDBJ databases">
        <title>Chromosome-level genome assembly of Eucalyptus globulus Labill. provides insights into its genome evolution.</title>
        <authorList>
            <person name="Li X."/>
        </authorList>
    </citation>
    <scope>NUCLEOTIDE SEQUENCE [LARGE SCALE GENOMIC DNA]</scope>
    <source>
        <strain evidence="11">CL2024</strain>
        <tissue evidence="11">Fresh tender leaves</tissue>
    </source>
</reference>
<evidence type="ECO:0000256" key="6">
    <source>
        <dbReference type="ARBA" id="ARBA00023136"/>
    </source>
</evidence>
<comment type="subcellular location">
    <subcellularLocation>
        <location evidence="1 8">Membrane</location>
        <topology evidence="1 8">Multi-pass membrane protein</topology>
    </subcellularLocation>
</comment>
<dbReference type="Proteomes" id="UP001634007">
    <property type="component" value="Unassembled WGS sequence"/>
</dbReference>
<keyword evidence="5 8" id="KW-1133">Transmembrane helix</keyword>
<dbReference type="PANTHER" id="PTHR31942:SF74">
    <property type="entry name" value="MLO-LIKE PROTEIN 15"/>
    <property type="match status" value="1"/>
</dbReference>
<feature type="transmembrane region" description="Helical" evidence="10">
    <location>
        <begin position="17"/>
        <end position="37"/>
    </location>
</feature>
<comment type="function">
    <text evidence="8">May be involved in modulation of pathogen defense and leaf cell death.</text>
</comment>
<name>A0ABD3LNE2_EUCGL</name>
<dbReference type="Pfam" id="PF03094">
    <property type="entry name" value="Mlo"/>
    <property type="match status" value="1"/>
</dbReference>
<keyword evidence="8" id="KW-0112">Calmodulin-binding</keyword>
<evidence type="ECO:0000256" key="9">
    <source>
        <dbReference type="SAM" id="MobiDB-lite"/>
    </source>
</evidence>
<evidence type="ECO:0000256" key="7">
    <source>
        <dbReference type="ARBA" id="ARBA00023265"/>
    </source>
</evidence>
<comment type="caution">
    <text evidence="11">The sequence shown here is derived from an EMBL/GenBank/DDBJ whole genome shotgun (WGS) entry which is preliminary data.</text>
</comment>
<keyword evidence="6 8" id="KW-0472">Membrane</keyword>
<feature type="transmembrane region" description="Helical" evidence="10">
    <location>
        <begin position="159"/>
        <end position="180"/>
    </location>
</feature>
<dbReference type="InterPro" id="IPR004326">
    <property type="entry name" value="Mlo"/>
</dbReference>
<comment type="similarity">
    <text evidence="2 8">Belongs to the MLO family.</text>
</comment>
<keyword evidence="4 8" id="KW-0611">Plant defense</keyword>
<dbReference type="EMBL" id="JBJKBG010000001">
    <property type="protein sequence ID" value="KAL3752892.1"/>
    <property type="molecule type" value="Genomic_DNA"/>
</dbReference>
<feature type="transmembrane region" description="Helical" evidence="10">
    <location>
        <begin position="368"/>
        <end position="391"/>
    </location>
</feature>
<dbReference type="GO" id="GO:0005516">
    <property type="term" value="F:calmodulin binding"/>
    <property type="evidence" value="ECO:0007669"/>
    <property type="project" value="UniProtKB-KW"/>
</dbReference>
<evidence type="ECO:0000313" key="12">
    <source>
        <dbReference type="Proteomes" id="UP001634007"/>
    </source>
</evidence>
<evidence type="ECO:0000256" key="3">
    <source>
        <dbReference type="ARBA" id="ARBA00022692"/>
    </source>
</evidence>
<dbReference type="GO" id="GO:0006952">
    <property type="term" value="P:defense response"/>
    <property type="evidence" value="ECO:0007669"/>
    <property type="project" value="UniProtKB-KW"/>
</dbReference>
<sequence>MLEEGAEGRTLEFTSTWVVAVVCCVLVLISFLVHRFLQCVGQLLTRPYTKGPRTGKGRRKHLFDALQKIKDELMLLGFTSLLLSVSQTRIGKICILERHANVWLPCHKPTNSSSTTSAHSANPIASHGHQGRRLLTSATDYCGRKGMVPLLSLTALHHLHIFIFMLATFHVIVCVIIILCGEAKLHHWRQWDKSIIKDGHYIKEEDLRSLLTQLPKKDSNGGKRCPVIGWLHIFFKHIFSSLTKLEYITIRVNCIEAQDLKTPEDDFQKYIIGSVQKDFDKVVGISWYLWLLAVLFLLLNIAGWNAYFWISFLPLTLLLAVGTKLEHIVKQWTKKIIKKSDLSTGGSESTVTAIEFSEEDFWFHKPHLVLDLIHIILFQNSFQLAFFFFVLYQYHLSSCIMGEVGYVIPRLVIGVCVQLICSYRTLPLYAIMKSQMRPKNRPKKKKLMKIVTFIWDNIDKWNERKMATNNGSTRGGSSEGIVANEQAKVGEIEPEKEADIELQDGTNPARTLKPGEQQLV</sequence>
<dbReference type="GO" id="GO:0016020">
    <property type="term" value="C:membrane"/>
    <property type="evidence" value="ECO:0007669"/>
    <property type="project" value="UniProtKB-SubCell"/>
</dbReference>
<feature type="transmembrane region" description="Helical" evidence="10">
    <location>
        <begin position="282"/>
        <end position="301"/>
    </location>
</feature>
<accession>A0ABD3LNE2</accession>
<keyword evidence="3 8" id="KW-0812">Transmembrane</keyword>
<evidence type="ECO:0000313" key="11">
    <source>
        <dbReference type="EMBL" id="KAL3752892.1"/>
    </source>
</evidence>
<evidence type="ECO:0000256" key="2">
    <source>
        <dbReference type="ARBA" id="ARBA00006574"/>
    </source>
</evidence>
<protein>
    <recommendedName>
        <fullName evidence="8">MLO-like protein</fullName>
    </recommendedName>
</protein>
<evidence type="ECO:0000256" key="10">
    <source>
        <dbReference type="SAM" id="Phobius"/>
    </source>
</evidence>
<organism evidence="11 12">
    <name type="scientific">Eucalyptus globulus</name>
    <name type="common">Tasmanian blue gum</name>
    <dbReference type="NCBI Taxonomy" id="34317"/>
    <lineage>
        <taxon>Eukaryota</taxon>
        <taxon>Viridiplantae</taxon>
        <taxon>Streptophyta</taxon>
        <taxon>Embryophyta</taxon>
        <taxon>Tracheophyta</taxon>
        <taxon>Spermatophyta</taxon>
        <taxon>Magnoliopsida</taxon>
        <taxon>eudicotyledons</taxon>
        <taxon>Gunneridae</taxon>
        <taxon>Pentapetalae</taxon>
        <taxon>rosids</taxon>
        <taxon>malvids</taxon>
        <taxon>Myrtales</taxon>
        <taxon>Myrtaceae</taxon>
        <taxon>Myrtoideae</taxon>
        <taxon>Eucalypteae</taxon>
        <taxon>Eucalyptus</taxon>
    </lineage>
</organism>
<evidence type="ECO:0000256" key="1">
    <source>
        <dbReference type="ARBA" id="ARBA00004141"/>
    </source>
</evidence>
<evidence type="ECO:0000256" key="5">
    <source>
        <dbReference type="ARBA" id="ARBA00022989"/>
    </source>
</evidence>
<dbReference type="PANTHER" id="PTHR31942">
    <property type="entry name" value="MLO-LIKE PROTEIN 1"/>
    <property type="match status" value="1"/>
</dbReference>
<evidence type="ECO:0000256" key="8">
    <source>
        <dbReference type="RuleBase" id="RU280816"/>
    </source>
</evidence>
<feature type="region of interest" description="Disordered" evidence="9">
    <location>
        <begin position="466"/>
        <end position="520"/>
    </location>
</feature>
<keyword evidence="12" id="KW-1185">Reference proteome</keyword>
<keyword evidence="7 8" id="KW-0568">Pathogenesis-related protein</keyword>